<dbReference type="PANTHER" id="PTHR23507">
    <property type="entry name" value="ZGC:174356"/>
    <property type="match status" value="1"/>
</dbReference>
<feature type="transmembrane region" description="Helical" evidence="5">
    <location>
        <begin position="125"/>
        <end position="144"/>
    </location>
</feature>
<evidence type="ECO:0000313" key="6">
    <source>
        <dbReference type="EnsemblMetazoa" id="XP_011403867.1"/>
    </source>
</evidence>
<dbReference type="Gene3D" id="1.20.1250.20">
    <property type="entry name" value="MFS general substrate transporter like domains"/>
    <property type="match status" value="2"/>
</dbReference>
<dbReference type="GO" id="GO:0016020">
    <property type="term" value="C:membrane"/>
    <property type="evidence" value="ECO:0007669"/>
    <property type="project" value="UniProtKB-SubCell"/>
</dbReference>
<name>A0AAN0ILD7_AMPQE</name>
<reference evidence="6" key="2">
    <citation type="submission" date="2024-06" db="UniProtKB">
        <authorList>
            <consortium name="EnsemblMetazoa"/>
        </authorList>
    </citation>
    <scope>IDENTIFICATION</scope>
</reference>
<feature type="transmembrane region" description="Helical" evidence="5">
    <location>
        <begin position="483"/>
        <end position="505"/>
    </location>
</feature>
<dbReference type="Pfam" id="PF07690">
    <property type="entry name" value="MFS_1"/>
    <property type="match status" value="1"/>
</dbReference>
<keyword evidence="4 5" id="KW-0472">Membrane</keyword>
<feature type="transmembrane region" description="Helical" evidence="5">
    <location>
        <begin position="443"/>
        <end position="463"/>
    </location>
</feature>
<feature type="transmembrane region" description="Helical" evidence="5">
    <location>
        <begin position="353"/>
        <end position="377"/>
    </location>
</feature>
<feature type="transmembrane region" description="Helical" evidence="5">
    <location>
        <begin position="181"/>
        <end position="207"/>
    </location>
</feature>
<accession>A0AAN0ILD7</accession>
<feature type="transmembrane region" description="Helical" evidence="5">
    <location>
        <begin position="156"/>
        <end position="175"/>
    </location>
</feature>
<organism evidence="6 7">
    <name type="scientific">Amphimedon queenslandica</name>
    <name type="common">Sponge</name>
    <dbReference type="NCBI Taxonomy" id="400682"/>
    <lineage>
        <taxon>Eukaryota</taxon>
        <taxon>Metazoa</taxon>
        <taxon>Porifera</taxon>
        <taxon>Demospongiae</taxon>
        <taxon>Heteroscleromorpha</taxon>
        <taxon>Haplosclerida</taxon>
        <taxon>Niphatidae</taxon>
        <taxon>Amphimedon</taxon>
    </lineage>
</organism>
<comment type="subcellular location">
    <subcellularLocation>
        <location evidence="1">Membrane</location>
        <topology evidence="1">Multi-pass membrane protein</topology>
    </subcellularLocation>
</comment>
<proteinExistence type="predicted"/>
<evidence type="ECO:0000256" key="1">
    <source>
        <dbReference type="ARBA" id="ARBA00004141"/>
    </source>
</evidence>
<evidence type="ECO:0000256" key="5">
    <source>
        <dbReference type="SAM" id="Phobius"/>
    </source>
</evidence>
<keyword evidence="7" id="KW-1185">Reference proteome</keyword>
<keyword evidence="3 5" id="KW-1133">Transmembrane helix</keyword>
<dbReference type="SUPFAM" id="SSF103473">
    <property type="entry name" value="MFS general substrate transporter"/>
    <property type="match status" value="1"/>
</dbReference>
<dbReference type="GeneID" id="105312706"/>
<dbReference type="Proteomes" id="UP000007879">
    <property type="component" value="Unassembled WGS sequence"/>
</dbReference>
<dbReference type="AlphaFoldDB" id="A0AAN0ILD7"/>
<feature type="transmembrane region" description="Helical" evidence="5">
    <location>
        <begin position="219"/>
        <end position="238"/>
    </location>
</feature>
<evidence type="ECO:0000256" key="2">
    <source>
        <dbReference type="ARBA" id="ARBA00022692"/>
    </source>
</evidence>
<evidence type="ECO:0000256" key="3">
    <source>
        <dbReference type="ARBA" id="ARBA00022989"/>
    </source>
</evidence>
<dbReference type="InterPro" id="IPR036259">
    <property type="entry name" value="MFS_trans_sf"/>
</dbReference>
<dbReference type="EnsemblMetazoa" id="XM_011405565.2">
    <property type="protein sequence ID" value="XP_011403867.1"/>
    <property type="gene ID" value="LOC105312706"/>
</dbReference>
<sequence length="523" mass="59103">MADEKETLLWKKAGSSADEQERYKQETFRVRLRRWLVWKNIKFFVIPVELSLFFYLFTVYFQMQFYQQYYYQRIMKQEILDFNNISNEQDDWYFENDSTCLNQDDITNMSSQDTFLKGQKEVNHLNIVTTLISLSLSVVTSLFLIPYSDVYGRKPFIAIVFVGQIAATVASIFIVYFKLNMYYFCLTAAINGLSGGFGVILASSFAYISDITPPRWLTIRMAVLGAIIFVGAAAASPAADNWIDSNGCNFRPLVWLILAAFLCGLLYTVILLPESLSKDIKSKNHQPSKKGFRALVQGIKIFTSLSYVDASTLLKLWIINAITVLVMTNETGNVEIIGYFLQNKPLEWDYTLIGYYLSVSSVAHVVVLLVILPIMVLAKISDPIIMSIGIAFVLVCDICIATFVSKTWEMFLVGVFISMEAVVAPSLRSYVAQLVKKEDLGTTFSVLAAFQIIGTIIATVVFNEIYTPQTTESVNSLSHSPRLVYWVSAALWGAGLILSLVLVFFRKKKKTEGEKEITKRPIQ</sequence>
<dbReference type="GO" id="GO:0022857">
    <property type="term" value="F:transmembrane transporter activity"/>
    <property type="evidence" value="ECO:0007669"/>
    <property type="project" value="InterPro"/>
</dbReference>
<feature type="transmembrane region" description="Helical" evidence="5">
    <location>
        <begin position="384"/>
        <end position="404"/>
    </location>
</feature>
<feature type="transmembrane region" description="Helical" evidence="5">
    <location>
        <begin position="410"/>
        <end position="431"/>
    </location>
</feature>
<dbReference type="RefSeq" id="XP_011403867.1">
    <property type="nucleotide sequence ID" value="XM_011405565.2"/>
</dbReference>
<feature type="transmembrane region" description="Helical" evidence="5">
    <location>
        <begin position="253"/>
        <end position="273"/>
    </location>
</feature>
<dbReference type="KEGG" id="aqu:105312706"/>
<evidence type="ECO:0008006" key="8">
    <source>
        <dbReference type="Google" id="ProtNLM"/>
    </source>
</evidence>
<keyword evidence="2 5" id="KW-0812">Transmembrane</keyword>
<evidence type="ECO:0000256" key="4">
    <source>
        <dbReference type="ARBA" id="ARBA00023136"/>
    </source>
</evidence>
<reference evidence="7" key="1">
    <citation type="journal article" date="2010" name="Nature">
        <title>The Amphimedon queenslandica genome and the evolution of animal complexity.</title>
        <authorList>
            <person name="Srivastava M."/>
            <person name="Simakov O."/>
            <person name="Chapman J."/>
            <person name="Fahey B."/>
            <person name="Gauthier M.E."/>
            <person name="Mitros T."/>
            <person name="Richards G.S."/>
            <person name="Conaco C."/>
            <person name="Dacre M."/>
            <person name="Hellsten U."/>
            <person name="Larroux C."/>
            <person name="Putnam N.H."/>
            <person name="Stanke M."/>
            <person name="Adamska M."/>
            <person name="Darling A."/>
            <person name="Degnan S.M."/>
            <person name="Oakley T.H."/>
            <person name="Plachetzki D.C."/>
            <person name="Zhai Y."/>
            <person name="Adamski M."/>
            <person name="Calcino A."/>
            <person name="Cummins S.F."/>
            <person name="Goodstein D.M."/>
            <person name="Harris C."/>
            <person name="Jackson D.J."/>
            <person name="Leys S.P."/>
            <person name="Shu S."/>
            <person name="Woodcroft B.J."/>
            <person name="Vervoort M."/>
            <person name="Kosik K.S."/>
            <person name="Manning G."/>
            <person name="Degnan B.M."/>
            <person name="Rokhsar D.S."/>
        </authorList>
    </citation>
    <scope>NUCLEOTIDE SEQUENCE [LARGE SCALE GENOMIC DNA]</scope>
</reference>
<evidence type="ECO:0000313" key="7">
    <source>
        <dbReference type="Proteomes" id="UP000007879"/>
    </source>
</evidence>
<dbReference type="InterPro" id="IPR011701">
    <property type="entry name" value="MFS"/>
</dbReference>
<protein>
    <recommendedName>
        <fullName evidence="8">Major facilitator superfamily (MFS) profile domain-containing protein</fullName>
    </recommendedName>
</protein>
<feature type="transmembrane region" description="Helical" evidence="5">
    <location>
        <begin position="41"/>
        <end position="61"/>
    </location>
</feature>
<dbReference type="PANTHER" id="PTHR23507:SF1">
    <property type="entry name" value="FI18259P1-RELATED"/>
    <property type="match status" value="1"/>
</dbReference>